<name>A0A5J6VL94_9VIRU</name>
<organism evidence="5">
    <name type="scientific">Megaviridae environmental sample</name>
    <dbReference type="NCBI Taxonomy" id="1737588"/>
    <lineage>
        <taxon>Viruses</taxon>
        <taxon>Varidnaviria</taxon>
        <taxon>Bamfordvirae</taxon>
        <taxon>Nucleocytoviricota</taxon>
        <taxon>Megaviricetes</taxon>
        <taxon>Imitervirales</taxon>
        <taxon>Mimiviridae</taxon>
        <taxon>environmental samples</taxon>
    </lineage>
</organism>
<evidence type="ECO:0000313" key="5">
    <source>
        <dbReference type="EMBL" id="QFG74810.1"/>
    </source>
</evidence>
<evidence type="ECO:0000256" key="1">
    <source>
        <dbReference type="ARBA" id="ARBA00022722"/>
    </source>
</evidence>
<protein>
    <recommendedName>
        <fullName evidence="4">Exonuclease domain-containing protein</fullName>
    </recommendedName>
</protein>
<evidence type="ECO:0000256" key="3">
    <source>
        <dbReference type="ARBA" id="ARBA00022839"/>
    </source>
</evidence>
<evidence type="ECO:0000259" key="4">
    <source>
        <dbReference type="SMART" id="SM00479"/>
    </source>
</evidence>
<sequence length="214" mass="25407">MKLLVFDTETTGLPKRYAKYKDTHVWPHIMQISYMYYNTETHEFQPFDHIIKLEPTTEISEASIRIHKITRAISQEKGIDIKTALGEFIQLAKSVDYVIGHNLQFDKNMVIVECIRNGLLSPFLNKRFKEFCTMKQTVDICKLPQTKPHPKYPDSYKYPKLAELHWFLFNILAKNLHNSLHDVIVTLRCFYKLHFNTDLYIVNEHIRPYLDMIQ</sequence>
<dbReference type="SMART" id="SM00479">
    <property type="entry name" value="EXOIII"/>
    <property type="match status" value="1"/>
</dbReference>
<dbReference type="InterPro" id="IPR013520">
    <property type="entry name" value="Ribonucl_H"/>
</dbReference>
<dbReference type="PANTHER" id="PTHR30231">
    <property type="entry name" value="DNA POLYMERASE III SUBUNIT EPSILON"/>
    <property type="match status" value="1"/>
</dbReference>
<dbReference type="GO" id="GO:0003676">
    <property type="term" value="F:nucleic acid binding"/>
    <property type="evidence" value="ECO:0007669"/>
    <property type="project" value="InterPro"/>
</dbReference>
<dbReference type="EMBL" id="MN448294">
    <property type="protein sequence ID" value="QFG74810.1"/>
    <property type="molecule type" value="Genomic_DNA"/>
</dbReference>
<dbReference type="PANTHER" id="PTHR30231:SF4">
    <property type="entry name" value="PROTEIN NEN2"/>
    <property type="match status" value="1"/>
</dbReference>
<dbReference type="CDD" id="cd06127">
    <property type="entry name" value="DEDDh"/>
    <property type="match status" value="1"/>
</dbReference>
<accession>A0A5J6VL94</accession>
<reference evidence="5" key="1">
    <citation type="journal article" date="2019" name="Philos. Trans. R. Soc. Lond., B, Biol. Sci.">
        <title>Targeted metagenomic recovery of four divergent viruses reveals shared and distinctive characteristics of giant viruses of marine eukaryotes.</title>
        <authorList>
            <person name="Needham D.M."/>
            <person name="Poirier C."/>
            <person name="Hehenberger E."/>
            <person name="Jimenez V."/>
            <person name="Swalwell J.E."/>
            <person name="Santoro A.E."/>
            <person name="Worden A.Z."/>
        </authorList>
    </citation>
    <scope>NUCLEOTIDE SEQUENCE</scope>
    <source>
        <strain evidence="5">OPacV-421</strain>
    </source>
</reference>
<dbReference type="InterPro" id="IPR012337">
    <property type="entry name" value="RNaseH-like_sf"/>
</dbReference>
<dbReference type="InterPro" id="IPR036397">
    <property type="entry name" value="RNaseH_sf"/>
</dbReference>
<proteinExistence type="predicted"/>
<keyword evidence="1" id="KW-0540">Nuclease</keyword>
<dbReference type="Gene3D" id="3.30.420.10">
    <property type="entry name" value="Ribonuclease H-like superfamily/Ribonuclease H"/>
    <property type="match status" value="1"/>
</dbReference>
<dbReference type="Pfam" id="PF00929">
    <property type="entry name" value="RNase_T"/>
    <property type="match status" value="1"/>
</dbReference>
<dbReference type="GO" id="GO:0008408">
    <property type="term" value="F:3'-5' exonuclease activity"/>
    <property type="evidence" value="ECO:0007669"/>
    <property type="project" value="TreeGrafter"/>
</dbReference>
<feature type="domain" description="Exonuclease" evidence="4">
    <location>
        <begin position="2"/>
        <end position="198"/>
    </location>
</feature>
<evidence type="ECO:0000256" key="2">
    <source>
        <dbReference type="ARBA" id="ARBA00022801"/>
    </source>
</evidence>
<keyword evidence="3" id="KW-0269">Exonuclease</keyword>
<keyword evidence="2" id="KW-0378">Hydrolase</keyword>
<dbReference type="SUPFAM" id="SSF53098">
    <property type="entry name" value="Ribonuclease H-like"/>
    <property type="match status" value="1"/>
</dbReference>